<evidence type="ECO:0000313" key="2">
    <source>
        <dbReference type="WBParaSite" id="JU765_v2.g233.t1"/>
    </source>
</evidence>
<reference evidence="2" key="1">
    <citation type="submission" date="2022-11" db="UniProtKB">
        <authorList>
            <consortium name="WormBaseParasite"/>
        </authorList>
    </citation>
    <scope>IDENTIFICATION</scope>
</reference>
<organism evidence="1 2">
    <name type="scientific">Panagrolaimus sp. JU765</name>
    <dbReference type="NCBI Taxonomy" id="591449"/>
    <lineage>
        <taxon>Eukaryota</taxon>
        <taxon>Metazoa</taxon>
        <taxon>Ecdysozoa</taxon>
        <taxon>Nematoda</taxon>
        <taxon>Chromadorea</taxon>
        <taxon>Rhabditida</taxon>
        <taxon>Tylenchina</taxon>
        <taxon>Panagrolaimomorpha</taxon>
        <taxon>Panagrolaimoidea</taxon>
        <taxon>Panagrolaimidae</taxon>
        <taxon>Panagrolaimus</taxon>
    </lineage>
</organism>
<sequence length="314" mass="35486">MAFHYLWIFPILSTGFAIAAFIAGYSIAVGNNDASAWFMYISDGGAHPPESCVFGQLLNLSALFLVISSYLRHRQYVVFYGDYHLDRHGRWRTISFLLMLVGFVSAFGMSLVANFQETSVALVHFIGAMMAFFGAAIFCWGQIFLSYALTPYMTPLWLNHFRTVLTAIGTGALVLHMICEQAQPFVKTVNGIKPTEPPKDDGIQRYDKDSPFYTNHLVTTCAEWGLALAFETVVLTFAWEMRQFYARLPKLFIKEEHFVAPIITSMETTKIIQTNGNLSTTETSSTQSSRQIIPRARMTAKVAPRNNKRNEYVY</sequence>
<protein>
    <submittedName>
        <fullName evidence="2">DNA damage-regulated autophagy modulator protein 2</fullName>
    </submittedName>
</protein>
<name>A0AC34R0Q8_9BILA</name>
<accession>A0AC34R0Q8</accession>
<proteinExistence type="predicted"/>
<evidence type="ECO:0000313" key="1">
    <source>
        <dbReference type="Proteomes" id="UP000887576"/>
    </source>
</evidence>
<dbReference type="WBParaSite" id="JU765_v2.g233.t1">
    <property type="protein sequence ID" value="JU765_v2.g233.t1"/>
    <property type="gene ID" value="JU765_v2.g233"/>
</dbReference>
<dbReference type="Proteomes" id="UP000887576">
    <property type="component" value="Unplaced"/>
</dbReference>